<dbReference type="RefSeq" id="WP_330405564.1">
    <property type="nucleotide sequence ID" value="NZ_JAKNTL010000003.1"/>
</dbReference>
<dbReference type="Proteomes" id="UP000245695">
    <property type="component" value="Chromosome 1"/>
</dbReference>
<reference evidence="1 2" key="1">
    <citation type="submission" date="2014-09" db="EMBL/GenBank/DDBJ databases">
        <authorList>
            <person name="Hornung B.V."/>
        </authorList>
    </citation>
    <scope>NUCLEOTIDE SEQUENCE [LARGE SCALE GENOMIC DNA]</scope>
    <source>
        <strain evidence="1 2">FRIFI</strain>
    </source>
</reference>
<evidence type="ECO:0000313" key="2">
    <source>
        <dbReference type="Proteomes" id="UP000245695"/>
    </source>
</evidence>
<proteinExistence type="predicted"/>
<dbReference type="KEGG" id="rhom:FRIFI_0568"/>
<keyword evidence="2" id="KW-1185">Reference proteome</keyword>
<accession>A0A2P2BP09</accession>
<protein>
    <submittedName>
        <fullName evidence="1">Uncharacterized protein</fullName>
    </submittedName>
</protein>
<dbReference type="InterPro" id="IPR011256">
    <property type="entry name" value="Reg_factor_effector_dom_sf"/>
</dbReference>
<sequence>MKHEWRKKEKEYYIPKQKPQLIEIPEFKFFTIKGRSNPNSEEFSEAIGVLY</sequence>
<dbReference type="Gene3D" id="3.20.80.10">
    <property type="entry name" value="Regulatory factor, effector binding domain"/>
    <property type="match status" value="1"/>
</dbReference>
<dbReference type="AlphaFoldDB" id="A0A2P2BP09"/>
<name>A0A2P2BP09_9FIRM</name>
<gene>
    <name evidence="1" type="ORF">FRIFI_0568</name>
</gene>
<organism evidence="1 2">
    <name type="scientific">Romboutsia hominis</name>
    <dbReference type="NCBI Taxonomy" id="1507512"/>
    <lineage>
        <taxon>Bacteria</taxon>
        <taxon>Bacillati</taxon>
        <taxon>Bacillota</taxon>
        <taxon>Clostridia</taxon>
        <taxon>Peptostreptococcales</taxon>
        <taxon>Peptostreptococcaceae</taxon>
        <taxon>Romboutsia</taxon>
    </lineage>
</organism>
<evidence type="ECO:0000313" key="1">
    <source>
        <dbReference type="EMBL" id="CEI72115.1"/>
    </source>
</evidence>
<dbReference type="EMBL" id="LN650648">
    <property type="protein sequence ID" value="CEI72115.1"/>
    <property type="molecule type" value="Genomic_DNA"/>
</dbReference>